<accession>A0A0K2TFI2</accession>
<dbReference type="AlphaFoldDB" id="A0A0K2TFI2"/>
<name>A0A0K2TFI2_LEPSM</name>
<sequence length="52" mass="5945">MDPSTCSGGLDMKSDLFVLLMAVCKCCDDEKYNNHHRLSIYKVYIIGKSNRM</sequence>
<proteinExistence type="predicted"/>
<reference evidence="1" key="1">
    <citation type="submission" date="2014-05" db="EMBL/GenBank/DDBJ databases">
        <authorList>
            <person name="Chronopoulou M."/>
        </authorList>
    </citation>
    <scope>NUCLEOTIDE SEQUENCE</scope>
    <source>
        <tissue evidence="1">Whole organism</tissue>
    </source>
</reference>
<protein>
    <submittedName>
        <fullName evidence="1">Uncharacterized protein</fullName>
    </submittedName>
</protein>
<dbReference type="EMBL" id="HACA01006971">
    <property type="protein sequence ID" value="CDW24332.1"/>
    <property type="molecule type" value="Transcribed_RNA"/>
</dbReference>
<organism evidence="1">
    <name type="scientific">Lepeophtheirus salmonis</name>
    <name type="common">Salmon louse</name>
    <name type="synonym">Caligus salmonis</name>
    <dbReference type="NCBI Taxonomy" id="72036"/>
    <lineage>
        <taxon>Eukaryota</taxon>
        <taxon>Metazoa</taxon>
        <taxon>Ecdysozoa</taxon>
        <taxon>Arthropoda</taxon>
        <taxon>Crustacea</taxon>
        <taxon>Multicrustacea</taxon>
        <taxon>Hexanauplia</taxon>
        <taxon>Copepoda</taxon>
        <taxon>Siphonostomatoida</taxon>
        <taxon>Caligidae</taxon>
        <taxon>Lepeophtheirus</taxon>
    </lineage>
</organism>
<evidence type="ECO:0000313" key="1">
    <source>
        <dbReference type="EMBL" id="CDW24332.1"/>
    </source>
</evidence>